<protein>
    <submittedName>
        <fullName evidence="2">Uncharacterized protein</fullName>
    </submittedName>
</protein>
<name>A0A0G4F1L5_9ALVE</name>
<evidence type="ECO:0000313" key="2">
    <source>
        <dbReference type="EMBL" id="CEM05483.1"/>
    </source>
</evidence>
<proteinExistence type="predicted"/>
<feature type="non-terminal residue" evidence="2">
    <location>
        <position position="453"/>
    </location>
</feature>
<dbReference type="AlphaFoldDB" id="A0A0G4F1L5"/>
<gene>
    <name evidence="2" type="ORF">Cvel_14638</name>
</gene>
<reference evidence="2" key="1">
    <citation type="submission" date="2014-11" db="EMBL/GenBank/DDBJ databases">
        <authorList>
            <person name="Otto D Thomas"/>
            <person name="Naeem Raeece"/>
        </authorList>
    </citation>
    <scope>NUCLEOTIDE SEQUENCE</scope>
</reference>
<feature type="region of interest" description="Disordered" evidence="1">
    <location>
        <begin position="1"/>
        <end position="37"/>
    </location>
</feature>
<dbReference type="EMBL" id="CDMZ01000053">
    <property type="protein sequence ID" value="CEM05483.1"/>
    <property type="molecule type" value="Genomic_DNA"/>
</dbReference>
<accession>A0A0G4F1L5</accession>
<sequence length="453" mass="49055">MQPLGVTSSIPNSERAETSQNGAGAEAVDGGEKEKERAGWMASFLGTKETSLPEDAKIIEECEREKWCNPDNAPAGDGDKSNSCTMDNKLDGTINGCSCKAPPVGGEGFVAKKATEKKQVTMQDGNKADKDVTTCAKTPICTEEQQKKCGQGTCEPGTGSAYTCACTADEHTEKDNKGCFPKECTPEQKAHCGSEGDCERSSKHPDGFKCGCPNYVLFKAADDVDGQKINGMKCLDNEECEDNADKKRCGVKDASPNECLVTSTAVKCECKGDTKSIKKIDIGRPWKDEDPDECVTEPPPLFGCSQDKCRENGDTLAVCAHMSREKRKFITSPDDMEKHVQHACLCSALFKYDDAKDSCVLDETKVKTNEASCKKLDASLATFGDMKCNCPPHFRGGILAPMETAGQFEEMCWPDKPCEDDESCKAQGDTAAFCSEVKTRPTRTKGDKRSNVV</sequence>
<evidence type="ECO:0000256" key="1">
    <source>
        <dbReference type="SAM" id="MobiDB-lite"/>
    </source>
</evidence>
<feature type="compositionally biased region" description="Polar residues" evidence="1">
    <location>
        <begin position="1"/>
        <end position="22"/>
    </location>
</feature>
<organism evidence="2">
    <name type="scientific">Chromera velia CCMP2878</name>
    <dbReference type="NCBI Taxonomy" id="1169474"/>
    <lineage>
        <taxon>Eukaryota</taxon>
        <taxon>Sar</taxon>
        <taxon>Alveolata</taxon>
        <taxon>Colpodellida</taxon>
        <taxon>Chromeraceae</taxon>
        <taxon>Chromera</taxon>
    </lineage>
</organism>